<keyword evidence="4 7" id="KW-0812">Transmembrane</keyword>
<evidence type="ECO:0000313" key="9">
    <source>
        <dbReference type="Proteomes" id="UP000578077"/>
    </source>
</evidence>
<dbReference type="EMBL" id="JACHLY010000001">
    <property type="protein sequence ID" value="MBB6000760.1"/>
    <property type="molecule type" value="Genomic_DNA"/>
</dbReference>
<evidence type="ECO:0000256" key="5">
    <source>
        <dbReference type="ARBA" id="ARBA00022989"/>
    </source>
</evidence>
<dbReference type="Proteomes" id="UP000578077">
    <property type="component" value="Unassembled WGS sequence"/>
</dbReference>
<evidence type="ECO:0000256" key="6">
    <source>
        <dbReference type="ARBA" id="ARBA00023136"/>
    </source>
</evidence>
<dbReference type="InterPro" id="IPR050171">
    <property type="entry name" value="MFS_Transporters"/>
</dbReference>
<feature type="transmembrane region" description="Helical" evidence="7">
    <location>
        <begin position="51"/>
        <end position="74"/>
    </location>
</feature>
<dbReference type="AlphaFoldDB" id="A0A841EK92"/>
<feature type="transmembrane region" description="Helical" evidence="7">
    <location>
        <begin position="308"/>
        <end position="331"/>
    </location>
</feature>
<feature type="transmembrane region" description="Helical" evidence="7">
    <location>
        <begin position="254"/>
        <end position="275"/>
    </location>
</feature>
<evidence type="ECO:0000256" key="2">
    <source>
        <dbReference type="ARBA" id="ARBA00022448"/>
    </source>
</evidence>
<dbReference type="GO" id="GO:0005886">
    <property type="term" value="C:plasma membrane"/>
    <property type="evidence" value="ECO:0007669"/>
    <property type="project" value="UniProtKB-SubCell"/>
</dbReference>
<feature type="transmembrane region" description="Helical" evidence="7">
    <location>
        <begin position="21"/>
        <end position="45"/>
    </location>
</feature>
<keyword evidence="6 7" id="KW-0472">Membrane</keyword>
<feature type="transmembrane region" description="Helical" evidence="7">
    <location>
        <begin position="110"/>
        <end position="133"/>
    </location>
</feature>
<comment type="subcellular location">
    <subcellularLocation>
        <location evidence="1">Cell membrane</location>
        <topology evidence="1">Multi-pass membrane protein</topology>
    </subcellularLocation>
</comment>
<gene>
    <name evidence="8" type="ORF">HNR25_004511</name>
</gene>
<protein>
    <submittedName>
        <fullName evidence="8">MFS family permease</fullName>
    </submittedName>
</protein>
<name>A0A841EK92_9ACTN</name>
<dbReference type="Gene3D" id="1.20.1250.20">
    <property type="entry name" value="MFS general substrate transporter like domains"/>
    <property type="match status" value="1"/>
</dbReference>
<evidence type="ECO:0000313" key="8">
    <source>
        <dbReference type="EMBL" id="MBB6000760.1"/>
    </source>
</evidence>
<keyword evidence="3" id="KW-1003">Cell membrane</keyword>
<comment type="caution">
    <text evidence="8">The sequence shown here is derived from an EMBL/GenBank/DDBJ whole genome shotgun (WGS) entry which is preliminary data.</text>
</comment>
<keyword evidence="2" id="KW-0813">Transport</keyword>
<reference evidence="8 9" key="1">
    <citation type="submission" date="2020-08" db="EMBL/GenBank/DDBJ databases">
        <title>Sequencing the genomes of 1000 actinobacteria strains.</title>
        <authorList>
            <person name="Klenk H.-P."/>
        </authorList>
    </citation>
    <scope>NUCLEOTIDE SEQUENCE [LARGE SCALE GENOMIC DNA]</scope>
    <source>
        <strain evidence="8 9">DSM 44593</strain>
    </source>
</reference>
<evidence type="ECO:0000256" key="3">
    <source>
        <dbReference type="ARBA" id="ARBA00022475"/>
    </source>
</evidence>
<dbReference type="SUPFAM" id="SSF103473">
    <property type="entry name" value="MFS general substrate transporter"/>
    <property type="match status" value="1"/>
</dbReference>
<evidence type="ECO:0000256" key="4">
    <source>
        <dbReference type="ARBA" id="ARBA00022692"/>
    </source>
</evidence>
<dbReference type="InterPro" id="IPR011701">
    <property type="entry name" value="MFS"/>
</dbReference>
<dbReference type="Pfam" id="PF07690">
    <property type="entry name" value="MFS_1"/>
    <property type="match status" value="1"/>
</dbReference>
<feature type="transmembrane region" description="Helical" evidence="7">
    <location>
        <begin position="145"/>
        <end position="166"/>
    </location>
</feature>
<feature type="transmembrane region" description="Helical" evidence="7">
    <location>
        <begin position="343"/>
        <end position="365"/>
    </location>
</feature>
<dbReference type="InterPro" id="IPR036259">
    <property type="entry name" value="MFS_trans_sf"/>
</dbReference>
<feature type="transmembrane region" description="Helical" evidence="7">
    <location>
        <begin position="218"/>
        <end position="239"/>
    </location>
</feature>
<organism evidence="8 9">
    <name type="scientific">Streptomonospora salina</name>
    <dbReference type="NCBI Taxonomy" id="104205"/>
    <lineage>
        <taxon>Bacteria</taxon>
        <taxon>Bacillati</taxon>
        <taxon>Actinomycetota</taxon>
        <taxon>Actinomycetes</taxon>
        <taxon>Streptosporangiales</taxon>
        <taxon>Nocardiopsidaceae</taxon>
        <taxon>Streptomonospora</taxon>
    </lineage>
</organism>
<sequence length="402" mass="39608">MPATTPPPARTRRGVPSGAATAIQAAVLVTFLAASSAPTPIYAVYRDSWQLAPSALTVVFGVYALALLVALLVVGRISDHTGRRPAIVGAIALEAASMVVFLAADDLAPLIAARIMQGFATGAATGALGAGLLDSSPTRGPVVTSVAPLAGMGAGALGSSVLVQYAPAPMRLVYVVLLVLLVVQATAIATLGETAERRPGALASLRPAISVPRQARRALLVAAPIDIAVWALGGFYLSLGPALTAAATGSADPLVGGAAVCALTVSGAAAILLLGGAPALRVMLVGAPALAVGVATTLVGVHTGGTPVYFAGIVLAGIGFGAGFQGALRTVVPLAAPHQRAGLMSAFYVLSYLAVCLPAVTAGIAADTAALGTVADVYGTALIALAVLAGVGTLMISRAPDR</sequence>
<evidence type="ECO:0000256" key="1">
    <source>
        <dbReference type="ARBA" id="ARBA00004651"/>
    </source>
</evidence>
<evidence type="ECO:0000256" key="7">
    <source>
        <dbReference type="SAM" id="Phobius"/>
    </source>
</evidence>
<dbReference type="RefSeq" id="WP_184638397.1">
    <property type="nucleotide sequence ID" value="NZ_BAABKT010000038.1"/>
</dbReference>
<dbReference type="GO" id="GO:0022857">
    <property type="term" value="F:transmembrane transporter activity"/>
    <property type="evidence" value="ECO:0007669"/>
    <property type="project" value="InterPro"/>
</dbReference>
<keyword evidence="9" id="KW-1185">Reference proteome</keyword>
<dbReference type="PANTHER" id="PTHR23517:SF13">
    <property type="entry name" value="MAJOR FACILITATOR SUPERFAMILY MFS_1"/>
    <property type="match status" value="1"/>
</dbReference>
<feature type="transmembrane region" description="Helical" evidence="7">
    <location>
        <begin position="282"/>
        <end position="302"/>
    </location>
</feature>
<keyword evidence="5 7" id="KW-1133">Transmembrane helix</keyword>
<feature type="transmembrane region" description="Helical" evidence="7">
    <location>
        <begin position="377"/>
        <end position="396"/>
    </location>
</feature>
<feature type="transmembrane region" description="Helical" evidence="7">
    <location>
        <begin position="172"/>
        <end position="192"/>
    </location>
</feature>
<accession>A0A841EK92</accession>
<dbReference type="PANTHER" id="PTHR23517">
    <property type="entry name" value="RESISTANCE PROTEIN MDTM, PUTATIVE-RELATED-RELATED"/>
    <property type="match status" value="1"/>
</dbReference>
<proteinExistence type="predicted"/>
<feature type="transmembrane region" description="Helical" evidence="7">
    <location>
        <begin position="86"/>
        <end position="104"/>
    </location>
</feature>